<evidence type="ECO:0000313" key="2">
    <source>
        <dbReference type="EMBL" id="MFD1777465.1"/>
    </source>
</evidence>
<dbReference type="EMBL" id="JBHUEK010000004">
    <property type="protein sequence ID" value="MFD1777465.1"/>
    <property type="molecule type" value="Genomic_DNA"/>
</dbReference>
<feature type="transmembrane region" description="Helical" evidence="1">
    <location>
        <begin position="93"/>
        <end position="113"/>
    </location>
</feature>
<dbReference type="RefSeq" id="WP_388034760.1">
    <property type="nucleotide sequence ID" value="NZ_JBHUEK010000004.1"/>
</dbReference>
<gene>
    <name evidence="2" type="ORF">ACFSFW_02060</name>
</gene>
<feature type="transmembrane region" description="Helical" evidence="1">
    <location>
        <begin position="280"/>
        <end position="297"/>
    </location>
</feature>
<keyword evidence="3" id="KW-1185">Reference proteome</keyword>
<feature type="transmembrane region" description="Helical" evidence="1">
    <location>
        <begin position="6"/>
        <end position="23"/>
    </location>
</feature>
<protein>
    <submittedName>
        <fullName evidence="2">Uncharacterized protein</fullName>
    </submittedName>
</protein>
<feature type="transmembrane region" description="Helical" evidence="1">
    <location>
        <begin position="244"/>
        <end position="268"/>
    </location>
</feature>
<sequence>MILLWILLILVGFIYIKYTNLLVKTSTLAAVMAIGIMTRGVLSNYFTTGFDVYGGIIVMINITLWLSFLFSLGMTIWKGKFRELHLKNPINRFGIGTWVAASSICGILLYIYNDWFIPAMLISLVNFGFWLFYIIISIVSFFEIHKTSSYHKVHGIVLLTTVSTQSIILLLNTIYPEVPTYLNTSLLMIGFLFYCVGVYFIGKRYIRKSWSIKNDWNNTNCILHGALSISGIACIVSGNVDPTIIVMVWMIVFAIYLLVETIEIIRLYSRLKHFGIKKGIFIYDVTQWSRIFTFAMFDTFTFRLQTDITIILHIRHFVLSFGIWLILTLIVFEVFLSMRYIMQLHQATYKSSVSDISI</sequence>
<dbReference type="Proteomes" id="UP001597227">
    <property type="component" value="Unassembled WGS sequence"/>
</dbReference>
<evidence type="ECO:0000256" key="1">
    <source>
        <dbReference type="SAM" id="Phobius"/>
    </source>
</evidence>
<feature type="transmembrane region" description="Helical" evidence="1">
    <location>
        <begin position="28"/>
        <end position="46"/>
    </location>
</feature>
<name>A0ABW4MHY7_9BACI</name>
<feature type="transmembrane region" description="Helical" evidence="1">
    <location>
        <begin position="119"/>
        <end position="144"/>
    </location>
</feature>
<reference evidence="3" key="1">
    <citation type="journal article" date="2019" name="Int. J. Syst. Evol. Microbiol.">
        <title>The Global Catalogue of Microorganisms (GCM) 10K type strain sequencing project: providing services to taxonomists for standard genome sequencing and annotation.</title>
        <authorList>
            <consortium name="The Broad Institute Genomics Platform"/>
            <consortium name="The Broad Institute Genome Sequencing Center for Infectious Disease"/>
            <person name="Wu L."/>
            <person name="Ma J."/>
        </authorList>
    </citation>
    <scope>NUCLEOTIDE SEQUENCE [LARGE SCALE GENOMIC DNA]</scope>
    <source>
        <strain evidence="3">CCUG 15531</strain>
    </source>
</reference>
<keyword evidence="1" id="KW-1133">Transmembrane helix</keyword>
<accession>A0ABW4MHY7</accession>
<feature type="transmembrane region" description="Helical" evidence="1">
    <location>
        <begin position="181"/>
        <end position="201"/>
    </location>
</feature>
<feature type="transmembrane region" description="Helical" evidence="1">
    <location>
        <begin position="317"/>
        <end position="336"/>
    </location>
</feature>
<proteinExistence type="predicted"/>
<keyword evidence="1" id="KW-0812">Transmembrane</keyword>
<organism evidence="2 3">
    <name type="scientific">Fredinandcohnia salidurans</name>
    <dbReference type="NCBI Taxonomy" id="2595041"/>
    <lineage>
        <taxon>Bacteria</taxon>
        <taxon>Bacillati</taxon>
        <taxon>Bacillota</taxon>
        <taxon>Bacilli</taxon>
        <taxon>Bacillales</taxon>
        <taxon>Bacillaceae</taxon>
        <taxon>Fredinandcohnia</taxon>
    </lineage>
</organism>
<comment type="caution">
    <text evidence="2">The sequence shown here is derived from an EMBL/GenBank/DDBJ whole genome shotgun (WGS) entry which is preliminary data.</text>
</comment>
<feature type="transmembrane region" description="Helical" evidence="1">
    <location>
        <begin position="156"/>
        <end position="175"/>
    </location>
</feature>
<evidence type="ECO:0000313" key="3">
    <source>
        <dbReference type="Proteomes" id="UP001597227"/>
    </source>
</evidence>
<feature type="transmembrane region" description="Helical" evidence="1">
    <location>
        <begin position="221"/>
        <end position="238"/>
    </location>
</feature>
<feature type="transmembrane region" description="Helical" evidence="1">
    <location>
        <begin position="52"/>
        <end position="72"/>
    </location>
</feature>
<keyword evidence="1" id="KW-0472">Membrane</keyword>